<dbReference type="Pfam" id="PF19781">
    <property type="entry name" value="DUF6266"/>
    <property type="match status" value="1"/>
</dbReference>
<proteinExistence type="predicted"/>
<accession>A0AAE3MAA6</accession>
<reference evidence="1" key="1">
    <citation type="submission" date="2022-10" db="EMBL/GenBank/DDBJ databases">
        <authorList>
            <person name="Yu W.X."/>
        </authorList>
    </citation>
    <scope>NUCLEOTIDE SEQUENCE</scope>
    <source>
        <strain evidence="1">AAT</strain>
    </source>
</reference>
<name>A0AAE3MAA6_9BACT</name>
<gene>
    <name evidence="1" type="ORF">OM075_24935</name>
</gene>
<dbReference type="RefSeq" id="WP_301193274.1">
    <property type="nucleotide sequence ID" value="NZ_JAPDPJ010000179.1"/>
</dbReference>
<evidence type="ECO:0000313" key="2">
    <source>
        <dbReference type="Proteomes" id="UP001209229"/>
    </source>
</evidence>
<dbReference type="EMBL" id="JAPDPJ010000179">
    <property type="protein sequence ID" value="MCW3789729.1"/>
    <property type="molecule type" value="Genomic_DNA"/>
</dbReference>
<keyword evidence="2" id="KW-1185">Reference proteome</keyword>
<dbReference type="InterPro" id="IPR046233">
    <property type="entry name" value="DUF6266"/>
</dbReference>
<evidence type="ECO:0000313" key="1">
    <source>
        <dbReference type="EMBL" id="MCW3789729.1"/>
    </source>
</evidence>
<dbReference type="AlphaFoldDB" id="A0AAE3MAA6"/>
<protein>
    <submittedName>
        <fullName evidence="1">DUF6266 family protein</fullName>
    </submittedName>
</protein>
<organism evidence="1 2">
    <name type="scientific">Plebeiibacterium sediminum</name>
    <dbReference type="NCBI Taxonomy" id="2992112"/>
    <lineage>
        <taxon>Bacteria</taxon>
        <taxon>Pseudomonadati</taxon>
        <taxon>Bacteroidota</taxon>
        <taxon>Bacteroidia</taxon>
        <taxon>Marinilabiliales</taxon>
        <taxon>Marinilabiliaceae</taxon>
        <taxon>Plebeiibacterium</taxon>
    </lineage>
</organism>
<dbReference type="Proteomes" id="UP001209229">
    <property type="component" value="Unassembled WGS sequence"/>
</dbReference>
<sequence length="209" mass="23981">MARLKTNILDGGFGKVGTVVLYEWRGISCMRSLPRDYKDKKSKAQLQQRQKMKLVHSFLYNFKPNLNLMFNEGSIGRTPYQAAVSYNLKYGVMGDYPDQKINYRSALIAKGTLPLPDSMELIVTGDDVKIEWDTSYFHNSKNVNDELNIYMLGKEIGSYAKRYNTKIKRKEGSCIINEWLTEKLGDLIIWAFFVNKGQTEVSNSVCLAY</sequence>
<comment type="caution">
    <text evidence="1">The sequence shown here is derived from an EMBL/GenBank/DDBJ whole genome shotgun (WGS) entry which is preliminary data.</text>
</comment>